<reference evidence="1" key="1">
    <citation type="journal article" date="2014" name="Front. Microbiol.">
        <title>High frequency of phylogenetically diverse reductive dehalogenase-homologous genes in deep subseafloor sedimentary metagenomes.</title>
        <authorList>
            <person name="Kawai M."/>
            <person name="Futagami T."/>
            <person name="Toyoda A."/>
            <person name="Takaki Y."/>
            <person name="Nishi S."/>
            <person name="Hori S."/>
            <person name="Arai W."/>
            <person name="Tsubouchi T."/>
            <person name="Morono Y."/>
            <person name="Uchiyama I."/>
            <person name="Ito T."/>
            <person name="Fujiyama A."/>
            <person name="Inagaki F."/>
            <person name="Takami H."/>
        </authorList>
    </citation>
    <scope>NUCLEOTIDE SEQUENCE</scope>
    <source>
        <strain evidence="1">Expedition CK06-06</strain>
    </source>
</reference>
<dbReference type="AlphaFoldDB" id="X1QAP1"/>
<accession>X1QAP1</accession>
<protein>
    <submittedName>
        <fullName evidence="1">Uncharacterized protein</fullName>
    </submittedName>
</protein>
<dbReference type="EMBL" id="BARV01045021">
    <property type="protein sequence ID" value="GAI65303.1"/>
    <property type="molecule type" value="Genomic_DNA"/>
</dbReference>
<comment type="caution">
    <text evidence="1">The sequence shown here is derived from an EMBL/GenBank/DDBJ whole genome shotgun (WGS) entry which is preliminary data.</text>
</comment>
<sequence>NLIGELLDLVSVFNANDYSLSTNLISRGYLKSCQRKNTIIILIIILLPTKKEEQKK</sequence>
<evidence type="ECO:0000313" key="1">
    <source>
        <dbReference type="EMBL" id="GAI65303.1"/>
    </source>
</evidence>
<name>X1QAP1_9ZZZZ</name>
<feature type="non-terminal residue" evidence="1">
    <location>
        <position position="1"/>
    </location>
</feature>
<organism evidence="1">
    <name type="scientific">marine sediment metagenome</name>
    <dbReference type="NCBI Taxonomy" id="412755"/>
    <lineage>
        <taxon>unclassified sequences</taxon>
        <taxon>metagenomes</taxon>
        <taxon>ecological metagenomes</taxon>
    </lineage>
</organism>
<proteinExistence type="predicted"/>
<gene>
    <name evidence="1" type="ORF">S06H3_66241</name>
</gene>